<organism evidence="7 8">
    <name type="scientific">Thioclava kandeliae</name>
    <dbReference type="NCBI Taxonomy" id="3070818"/>
    <lineage>
        <taxon>Bacteria</taxon>
        <taxon>Pseudomonadati</taxon>
        <taxon>Pseudomonadota</taxon>
        <taxon>Alphaproteobacteria</taxon>
        <taxon>Rhodobacterales</taxon>
        <taxon>Paracoccaceae</taxon>
        <taxon>Thioclava</taxon>
    </lineage>
</organism>
<proteinExistence type="predicted"/>
<evidence type="ECO:0000256" key="2">
    <source>
        <dbReference type="ARBA" id="ARBA00022692"/>
    </source>
</evidence>
<evidence type="ECO:0000256" key="3">
    <source>
        <dbReference type="ARBA" id="ARBA00022989"/>
    </source>
</evidence>
<evidence type="ECO:0000256" key="1">
    <source>
        <dbReference type="ARBA" id="ARBA00004141"/>
    </source>
</evidence>
<dbReference type="RefSeq" id="WP_339113489.1">
    <property type="nucleotide sequence ID" value="NZ_JAYWLC010000002.1"/>
</dbReference>
<feature type="transmembrane region" description="Helical" evidence="5">
    <location>
        <begin position="36"/>
        <end position="54"/>
    </location>
</feature>
<keyword evidence="2 5" id="KW-0812">Transmembrane</keyword>
<feature type="transmembrane region" description="Helical" evidence="5">
    <location>
        <begin position="153"/>
        <end position="173"/>
    </location>
</feature>
<evidence type="ECO:0000313" key="8">
    <source>
        <dbReference type="Proteomes" id="UP001438953"/>
    </source>
</evidence>
<reference evidence="7 8" key="1">
    <citation type="submission" date="2024-06" db="EMBL/GenBank/DDBJ databases">
        <title>Thioclava kandeliae sp. nov. from a rhizosphere soil sample of Kandelia candel in a mangrove.</title>
        <authorList>
            <person name="Mu T."/>
        </authorList>
    </citation>
    <scope>NUCLEOTIDE SEQUENCE [LARGE SCALE GENOMIC DNA]</scope>
    <source>
        <strain evidence="7 8">CPCC 100088</strain>
    </source>
</reference>
<gene>
    <name evidence="7" type="ORF">VSX56_03870</name>
</gene>
<keyword evidence="8" id="KW-1185">Reference proteome</keyword>
<dbReference type="Pfam" id="PF07298">
    <property type="entry name" value="NnrU"/>
    <property type="match status" value="1"/>
</dbReference>
<sequence>MILLILGVLIWALAHLFKRLAPEARAKMGPQGRAMVSGLLVLSLILMVIGYRSADGAFFWGRSPAVTGVNNLLMLVSVYLFAAAGMKTKIAQIYRHPMLLGVLLWSVAHILVNGDTPSFVLFGGIGIWALVEMVLINRTAWVPPKGKGAKMEIFALLGTVIVYGVIAGIHYAFGYPVFG</sequence>
<protein>
    <submittedName>
        <fullName evidence="7">NnrU family protein</fullName>
    </submittedName>
</protein>
<feature type="transmembrane region" description="Helical" evidence="5">
    <location>
        <begin position="118"/>
        <end position="141"/>
    </location>
</feature>
<dbReference type="EMBL" id="JAYWLC010000002">
    <property type="protein sequence ID" value="MER5170904.1"/>
    <property type="molecule type" value="Genomic_DNA"/>
</dbReference>
<dbReference type="Proteomes" id="UP001438953">
    <property type="component" value="Unassembled WGS sequence"/>
</dbReference>
<feature type="transmembrane region" description="Helical" evidence="5">
    <location>
        <begin position="93"/>
        <end position="112"/>
    </location>
</feature>
<comment type="caution">
    <text evidence="7">The sequence shown here is derived from an EMBL/GenBank/DDBJ whole genome shotgun (WGS) entry which is preliminary data.</text>
</comment>
<name>A0ABV1SDA9_9RHOB</name>
<dbReference type="InterPro" id="IPR009915">
    <property type="entry name" value="NnrU_dom"/>
</dbReference>
<accession>A0ABV1SDA9</accession>
<evidence type="ECO:0000256" key="4">
    <source>
        <dbReference type="ARBA" id="ARBA00023136"/>
    </source>
</evidence>
<comment type="subcellular location">
    <subcellularLocation>
        <location evidence="1">Membrane</location>
        <topology evidence="1">Multi-pass membrane protein</topology>
    </subcellularLocation>
</comment>
<evidence type="ECO:0000313" key="7">
    <source>
        <dbReference type="EMBL" id="MER5170904.1"/>
    </source>
</evidence>
<evidence type="ECO:0000256" key="5">
    <source>
        <dbReference type="SAM" id="Phobius"/>
    </source>
</evidence>
<feature type="domain" description="NnrU" evidence="6">
    <location>
        <begin position="3"/>
        <end position="173"/>
    </location>
</feature>
<keyword evidence="4 5" id="KW-0472">Membrane</keyword>
<evidence type="ECO:0000259" key="6">
    <source>
        <dbReference type="Pfam" id="PF07298"/>
    </source>
</evidence>
<keyword evidence="3 5" id="KW-1133">Transmembrane helix</keyword>